<comment type="caution">
    <text evidence="9">The sequence shown here is derived from an EMBL/GenBank/DDBJ whole genome shotgun (WGS) entry which is preliminary data.</text>
</comment>
<dbReference type="CDD" id="cd23934">
    <property type="entry name" value="AGPR_1_C"/>
    <property type="match status" value="1"/>
</dbReference>
<dbReference type="InterPro" id="IPR000706">
    <property type="entry name" value="AGPR_type-1"/>
</dbReference>
<keyword evidence="4 7" id="KW-0521">NADP</keyword>
<dbReference type="Pfam" id="PF01118">
    <property type="entry name" value="Semialdhyde_dh"/>
    <property type="match status" value="1"/>
</dbReference>
<dbReference type="EMBL" id="ADVG01000005">
    <property type="protein sequence ID" value="EFH80142.1"/>
    <property type="molecule type" value="Genomic_DNA"/>
</dbReference>
<evidence type="ECO:0000256" key="2">
    <source>
        <dbReference type="ARBA" id="ARBA00022571"/>
    </source>
</evidence>
<evidence type="ECO:0000256" key="6">
    <source>
        <dbReference type="ARBA" id="ARBA00050557"/>
    </source>
</evidence>
<evidence type="ECO:0000256" key="5">
    <source>
        <dbReference type="ARBA" id="ARBA00023002"/>
    </source>
</evidence>
<evidence type="ECO:0000256" key="3">
    <source>
        <dbReference type="ARBA" id="ARBA00022605"/>
    </source>
</evidence>
<dbReference type="FunCoup" id="D6U8D1">
    <property type="interactions" value="442"/>
</dbReference>
<dbReference type="HAMAP" id="MF_00150">
    <property type="entry name" value="ArgC_type1"/>
    <property type="match status" value="1"/>
</dbReference>
<comment type="similarity">
    <text evidence="7">Belongs to the NAGSA dehydrogenase family. Type 1 subfamily.</text>
</comment>
<evidence type="ECO:0000313" key="10">
    <source>
        <dbReference type="Proteomes" id="UP000004508"/>
    </source>
</evidence>
<dbReference type="GO" id="GO:0070401">
    <property type="term" value="F:NADP+ binding"/>
    <property type="evidence" value="ECO:0007669"/>
    <property type="project" value="InterPro"/>
</dbReference>
<dbReference type="InterPro" id="IPR000534">
    <property type="entry name" value="Semialdehyde_DH_NAD-bd"/>
</dbReference>
<dbReference type="PANTHER" id="PTHR32338">
    <property type="entry name" value="N-ACETYL-GAMMA-GLUTAMYL-PHOSPHATE REDUCTASE, CHLOROPLASTIC-RELATED-RELATED"/>
    <property type="match status" value="1"/>
</dbReference>
<comment type="pathway">
    <text evidence="1 7">Amino-acid biosynthesis; L-arginine biosynthesis; N(2)-acetyl-L-ornithine from L-glutamate: step 3/4.</text>
</comment>
<accession>D6U8D1</accession>
<dbReference type="OrthoDB" id="9801289at2"/>
<dbReference type="GO" id="GO:0006526">
    <property type="term" value="P:L-arginine biosynthetic process"/>
    <property type="evidence" value="ECO:0007669"/>
    <property type="project" value="UniProtKB-UniRule"/>
</dbReference>
<dbReference type="Proteomes" id="UP000004508">
    <property type="component" value="Unassembled WGS sequence"/>
</dbReference>
<dbReference type="InterPro" id="IPR058924">
    <property type="entry name" value="AGPR_dimerisation_dom"/>
</dbReference>
<feature type="domain" description="Semialdehyde dehydrogenase NAD-binding" evidence="8">
    <location>
        <begin position="7"/>
        <end position="153"/>
    </location>
</feature>
<dbReference type="EC" id="1.2.1.38" evidence="7"/>
<keyword evidence="5 7" id="KW-0560">Oxidoreductase</keyword>
<dbReference type="SUPFAM" id="SSF55347">
    <property type="entry name" value="Glyceraldehyde-3-phosphate dehydrogenase-like, C-terminal domain"/>
    <property type="match status" value="1"/>
</dbReference>
<dbReference type="InterPro" id="IPR036291">
    <property type="entry name" value="NAD(P)-bd_dom_sf"/>
</dbReference>
<feature type="active site" evidence="7">
    <location>
        <position position="161"/>
    </location>
</feature>
<evidence type="ECO:0000256" key="4">
    <source>
        <dbReference type="ARBA" id="ARBA00022857"/>
    </source>
</evidence>
<dbReference type="SUPFAM" id="SSF51735">
    <property type="entry name" value="NAD(P)-binding Rossmann-fold domains"/>
    <property type="match status" value="1"/>
</dbReference>
<dbReference type="GO" id="GO:0051287">
    <property type="term" value="F:NAD binding"/>
    <property type="evidence" value="ECO:0007669"/>
    <property type="project" value="InterPro"/>
</dbReference>
<dbReference type="CDD" id="cd17895">
    <property type="entry name" value="AGPR_1_N"/>
    <property type="match status" value="1"/>
</dbReference>
<dbReference type="InParanoid" id="D6U8D1"/>
<dbReference type="Gene3D" id="3.30.360.10">
    <property type="entry name" value="Dihydrodipicolinate Reductase, domain 2"/>
    <property type="match status" value="1"/>
</dbReference>
<dbReference type="UniPathway" id="UPA00068">
    <property type="reaction ID" value="UER00108"/>
</dbReference>
<dbReference type="Pfam" id="PF22698">
    <property type="entry name" value="Semialdhyde_dhC_1"/>
    <property type="match status" value="1"/>
</dbReference>
<dbReference type="PANTHER" id="PTHR32338:SF10">
    <property type="entry name" value="N-ACETYL-GAMMA-GLUTAMYL-PHOSPHATE REDUCTASE, CHLOROPLASTIC-RELATED"/>
    <property type="match status" value="1"/>
</dbReference>
<keyword evidence="2 7" id="KW-0055">Arginine biosynthesis</keyword>
<dbReference type="SMART" id="SM00859">
    <property type="entry name" value="Semialdhyde_dh"/>
    <property type="match status" value="1"/>
</dbReference>
<protein>
    <recommendedName>
        <fullName evidence="7">N-acetyl-gamma-glutamyl-phosphate reductase</fullName>
        <shortName evidence="7">AGPR</shortName>
        <ecNumber evidence="7">1.2.1.38</ecNumber>
    </recommendedName>
    <alternativeName>
        <fullName evidence="7">N-acetyl-glutamate semialdehyde dehydrogenase</fullName>
        <shortName evidence="7">NAGSA dehydrogenase</shortName>
    </alternativeName>
</protein>
<proteinExistence type="inferred from homology"/>
<gene>
    <name evidence="7" type="primary">argC</name>
    <name evidence="9" type="ORF">Krac_0700</name>
</gene>
<comment type="function">
    <text evidence="7">Catalyzes the NADPH-dependent reduction of N-acetyl-5-glutamyl phosphate to yield N-acetyl-L-glutamate 5-semialdehyde.</text>
</comment>
<dbReference type="FunFam" id="3.30.360.10:FF:000014">
    <property type="entry name" value="N-acetyl-gamma-glutamyl-phosphate reductase"/>
    <property type="match status" value="1"/>
</dbReference>
<keyword evidence="7" id="KW-0963">Cytoplasm</keyword>
<evidence type="ECO:0000256" key="7">
    <source>
        <dbReference type="HAMAP-Rule" id="MF_00150"/>
    </source>
</evidence>
<dbReference type="InterPro" id="IPR050085">
    <property type="entry name" value="AGPR"/>
</dbReference>
<dbReference type="GO" id="GO:0003942">
    <property type="term" value="F:N-acetyl-gamma-glutamyl-phosphate reductase activity"/>
    <property type="evidence" value="ECO:0007669"/>
    <property type="project" value="UniProtKB-UniRule"/>
</dbReference>
<comment type="subcellular location">
    <subcellularLocation>
        <location evidence="7">Cytoplasm</location>
    </subcellularLocation>
</comment>
<organism evidence="9 10">
    <name type="scientific">Ktedonobacter racemifer DSM 44963</name>
    <dbReference type="NCBI Taxonomy" id="485913"/>
    <lineage>
        <taxon>Bacteria</taxon>
        <taxon>Bacillati</taxon>
        <taxon>Chloroflexota</taxon>
        <taxon>Ktedonobacteria</taxon>
        <taxon>Ktedonobacterales</taxon>
        <taxon>Ktedonobacteraceae</taxon>
        <taxon>Ktedonobacter</taxon>
    </lineage>
</organism>
<dbReference type="RefSeq" id="WP_007922531.1">
    <property type="nucleotide sequence ID" value="NZ_ADVG01000005.1"/>
</dbReference>
<keyword evidence="3 7" id="KW-0028">Amino-acid biosynthesis</keyword>
<sequence>MQQNLYRIQIVGATGYGGLGLIEQLMRHPNIELTSLLAKTDTGMQLSKIFPHLTGFCDHIVGEVQDERIGENADLVVFATPDRVAMNYAASLIQRGIKVIDYSGDFRFSDLAVYDRYAARKPGMGGKPHQAPELLKQSVYGVPELFREKIQNASLVGNPGCFAIAIELALAPALRSGILNPQSIIVDGKTGTSGGGKKPSTVNHFSEQSENVLPYRVANHQHGTEAEGVLTHVSGSPVGITFVPHQIPTSRGIECAIFGQLNREISLEKIQELYHESYSHEPFVRVLPPGVAPGPKAVRGSNLCDISLFVDQANNRLVIISSIDNLLKGQAGTALQNINLMLGLEETTGINRVPLYP</sequence>
<dbReference type="STRING" id="485913.Krac_0700"/>
<dbReference type="NCBIfam" id="TIGR01850">
    <property type="entry name" value="argC"/>
    <property type="match status" value="1"/>
</dbReference>
<name>D6U8D1_KTERA</name>
<keyword evidence="10" id="KW-1185">Reference proteome</keyword>
<dbReference type="AlphaFoldDB" id="D6U8D1"/>
<dbReference type="Gene3D" id="3.40.50.720">
    <property type="entry name" value="NAD(P)-binding Rossmann-like Domain"/>
    <property type="match status" value="1"/>
</dbReference>
<dbReference type="eggNOG" id="COG0002">
    <property type="taxonomic scope" value="Bacteria"/>
</dbReference>
<evidence type="ECO:0000256" key="1">
    <source>
        <dbReference type="ARBA" id="ARBA00004862"/>
    </source>
</evidence>
<evidence type="ECO:0000313" key="9">
    <source>
        <dbReference type="EMBL" id="EFH80142.1"/>
    </source>
</evidence>
<evidence type="ECO:0000259" key="8">
    <source>
        <dbReference type="SMART" id="SM00859"/>
    </source>
</evidence>
<dbReference type="GO" id="GO:0005737">
    <property type="term" value="C:cytoplasm"/>
    <property type="evidence" value="ECO:0007669"/>
    <property type="project" value="UniProtKB-SubCell"/>
</dbReference>
<reference evidence="9 10" key="1">
    <citation type="journal article" date="2011" name="Stand. Genomic Sci.">
        <title>Non-contiguous finished genome sequence and contextual data of the filamentous soil bacterium Ktedonobacter racemifer type strain (SOSP1-21).</title>
        <authorList>
            <person name="Chang Y.J."/>
            <person name="Land M."/>
            <person name="Hauser L."/>
            <person name="Chertkov O."/>
            <person name="Del Rio T.G."/>
            <person name="Nolan M."/>
            <person name="Copeland A."/>
            <person name="Tice H."/>
            <person name="Cheng J.F."/>
            <person name="Lucas S."/>
            <person name="Han C."/>
            <person name="Goodwin L."/>
            <person name="Pitluck S."/>
            <person name="Ivanova N."/>
            <person name="Ovchinikova G."/>
            <person name="Pati A."/>
            <person name="Chen A."/>
            <person name="Palaniappan K."/>
            <person name="Mavromatis K."/>
            <person name="Liolios K."/>
            <person name="Brettin T."/>
            <person name="Fiebig A."/>
            <person name="Rohde M."/>
            <person name="Abt B."/>
            <person name="Goker M."/>
            <person name="Detter J.C."/>
            <person name="Woyke T."/>
            <person name="Bristow J."/>
            <person name="Eisen J.A."/>
            <person name="Markowitz V."/>
            <person name="Hugenholtz P."/>
            <person name="Kyrpides N.C."/>
            <person name="Klenk H.P."/>
            <person name="Lapidus A."/>
        </authorList>
    </citation>
    <scope>NUCLEOTIDE SEQUENCE [LARGE SCALE GENOMIC DNA]</scope>
    <source>
        <strain evidence="10">DSM 44963</strain>
    </source>
</reference>
<comment type="catalytic activity">
    <reaction evidence="6 7">
        <text>N-acetyl-L-glutamate 5-semialdehyde + phosphate + NADP(+) = N-acetyl-L-glutamyl 5-phosphate + NADPH + H(+)</text>
        <dbReference type="Rhea" id="RHEA:21588"/>
        <dbReference type="ChEBI" id="CHEBI:15378"/>
        <dbReference type="ChEBI" id="CHEBI:29123"/>
        <dbReference type="ChEBI" id="CHEBI:43474"/>
        <dbReference type="ChEBI" id="CHEBI:57783"/>
        <dbReference type="ChEBI" id="CHEBI:57936"/>
        <dbReference type="ChEBI" id="CHEBI:58349"/>
        <dbReference type="EC" id="1.2.1.38"/>
    </reaction>
</comment>